<evidence type="ECO:0000313" key="2">
    <source>
        <dbReference type="Proteomes" id="UP000252519"/>
    </source>
</evidence>
<comment type="caution">
    <text evidence="1">The sequence shown here is derived from an EMBL/GenBank/DDBJ whole genome shotgun (WGS) entry which is preliminary data.</text>
</comment>
<accession>A0A368HAR4</accession>
<sequence>MLPIANLLMPPILLPSPANRANHSGLLPLQQRAAIADVQAQDVNLHQHGSNTPAAENSRPAQLSEIELERSRAISEVSDGEPSAAQDNDDFLEPVDFLLEHKFSRCPCSCCRVLKSTYNAMKPIAKLIMRNSRRFFKVQYCIEINDILFHFS</sequence>
<dbReference type="EMBL" id="JOJR01000001">
    <property type="protein sequence ID" value="RCN53626.1"/>
    <property type="molecule type" value="Genomic_DNA"/>
</dbReference>
<evidence type="ECO:0000313" key="1">
    <source>
        <dbReference type="EMBL" id="RCN53626.1"/>
    </source>
</evidence>
<dbReference type="Proteomes" id="UP000252519">
    <property type="component" value="Unassembled WGS sequence"/>
</dbReference>
<gene>
    <name evidence="1" type="ORF">ANCCAN_00120</name>
</gene>
<dbReference type="OrthoDB" id="10582964at2759"/>
<keyword evidence="2" id="KW-1185">Reference proteome</keyword>
<reference evidence="1 2" key="1">
    <citation type="submission" date="2014-10" db="EMBL/GenBank/DDBJ databases">
        <title>Draft genome of the hookworm Ancylostoma caninum.</title>
        <authorList>
            <person name="Mitreva M."/>
        </authorList>
    </citation>
    <scope>NUCLEOTIDE SEQUENCE [LARGE SCALE GENOMIC DNA]</scope>
    <source>
        <strain evidence="1 2">Baltimore</strain>
    </source>
</reference>
<organism evidence="1 2">
    <name type="scientific">Ancylostoma caninum</name>
    <name type="common">Dog hookworm</name>
    <dbReference type="NCBI Taxonomy" id="29170"/>
    <lineage>
        <taxon>Eukaryota</taxon>
        <taxon>Metazoa</taxon>
        <taxon>Ecdysozoa</taxon>
        <taxon>Nematoda</taxon>
        <taxon>Chromadorea</taxon>
        <taxon>Rhabditida</taxon>
        <taxon>Rhabditina</taxon>
        <taxon>Rhabditomorpha</taxon>
        <taxon>Strongyloidea</taxon>
        <taxon>Ancylostomatidae</taxon>
        <taxon>Ancylostomatinae</taxon>
        <taxon>Ancylostoma</taxon>
    </lineage>
</organism>
<proteinExistence type="predicted"/>
<name>A0A368HAR4_ANCCA</name>
<dbReference type="AlphaFoldDB" id="A0A368HAR4"/>
<protein>
    <submittedName>
        <fullName evidence="1">Uncharacterized protein</fullName>
    </submittedName>
</protein>